<feature type="region of interest" description="Disordered" evidence="3">
    <location>
        <begin position="25"/>
        <end position="79"/>
    </location>
</feature>
<comment type="similarity">
    <text evidence="1">Belongs to the PemK/MazF family.</text>
</comment>
<comment type="caution">
    <text evidence="4">The sequence shown here is derived from an EMBL/GenBank/DDBJ whole genome shotgun (WGS) entry which is preliminary data.</text>
</comment>
<gene>
    <name evidence="4" type="ORF">J0P97_14100</name>
</gene>
<dbReference type="Gene3D" id="2.30.30.110">
    <property type="match status" value="1"/>
</dbReference>
<evidence type="ECO:0000313" key="4">
    <source>
        <dbReference type="EMBL" id="MBT8799190.1"/>
    </source>
</evidence>
<protein>
    <submittedName>
        <fullName evidence="4">Type II toxin-antitoxin system PemK/MazF family toxin</fullName>
    </submittedName>
</protein>
<keyword evidence="5" id="KW-1185">Reference proteome</keyword>
<reference evidence="4 5" key="1">
    <citation type="submission" date="2021-03" db="EMBL/GenBank/DDBJ databases">
        <title>Microbacterium pauli sp. nov., isolated from microfiltered milk.</title>
        <authorList>
            <person name="Bellassi P."/>
            <person name="Fontana A."/>
            <person name="Callegari M.L."/>
            <person name="Lorenzo M."/>
            <person name="Cappa F."/>
        </authorList>
    </citation>
    <scope>NUCLEOTIDE SEQUENCE [LARGE SCALE GENOMIC DNA]</scope>
    <source>
        <strain evidence="4 5">DSM 18909</strain>
    </source>
</reference>
<evidence type="ECO:0000256" key="3">
    <source>
        <dbReference type="SAM" id="MobiDB-lite"/>
    </source>
</evidence>
<dbReference type="Proteomes" id="UP000740605">
    <property type="component" value="Unassembled WGS sequence"/>
</dbReference>
<dbReference type="Pfam" id="PF02452">
    <property type="entry name" value="PemK_toxin"/>
    <property type="match status" value="1"/>
</dbReference>
<dbReference type="EMBL" id="JAFLHG010000015">
    <property type="protein sequence ID" value="MBT8799190.1"/>
    <property type="molecule type" value="Genomic_DNA"/>
</dbReference>
<evidence type="ECO:0000256" key="1">
    <source>
        <dbReference type="ARBA" id="ARBA00007521"/>
    </source>
</evidence>
<proteinExistence type="inferred from homology"/>
<sequence>MAGTQGGILSALLNGIVSAFTGDRRRIGHASPARPTAPSGRTGTSAPAAGQHGATATTEIEPPRGSGLRITYAPERDGDPDAGEVVWTWVPYEENDGRGKDRPVLVIGRQSADRVYAVRLTSKAHDRDRDFLPIGTGEWDGQGRPSWVDIEQLYSVHRKGMRREASALDLKRFAIVAQALSARYGWSVGE</sequence>
<dbReference type="RefSeq" id="WP_215488424.1">
    <property type="nucleotide sequence ID" value="NZ_BAAAPJ010000004.1"/>
</dbReference>
<name>A0ABS5XXD9_9MICO</name>
<dbReference type="InterPro" id="IPR011067">
    <property type="entry name" value="Plasmid_toxin/cell-grow_inhib"/>
</dbReference>
<evidence type="ECO:0000313" key="5">
    <source>
        <dbReference type="Proteomes" id="UP000740605"/>
    </source>
</evidence>
<keyword evidence="2" id="KW-1277">Toxin-antitoxin system</keyword>
<dbReference type="InterPro" id="IPR003477">
    <property type="entry name" value="PemK-like"/>
</dbReference>
<evidence type="ECO:0000256" key="2">
    <source>
        <dbReference type="ARBA" id="ARBA00022649"/>
    </source>
</evidence>
<dbReference type="SUPFAM" id="SSF50118">
    <property type="entry name" value="Cell growth inhibitor/plasmid maintenance toxic component"/>
    <property type="match status" value="1"/>
</dbReference>
<organism evidence="4 5">
    <name type="scientific">Microbacterium flavum</name>
    <dbReference type="NCBI Taxonomy" id="415216"/>
    <lineage>
        <taxon>Bacteria</taxon>
        <taxon>Bacillati</taxon>
        <taxon>Actinomycetota</taxon>
        <taxon>Actinomycetes</taxon>
        <taxon>Micrococcales</taxon>
        <taxon>Microbacteriaceae</taxon>
        <taxon>Microbacterium</taxon>
    </lineage>
</organism>
<accession>A0ABS5XXD9</accession>